<name>A0A2H1J8K7_BREAU</name>
<dbReference type="Gene3D" id="3.10.180.10">
    <property type="entry name" value="2,3-Dihydroxybiphenyl 1,2-Dioxygenase, domain 1"/>
    <property type="match status" value="1"/>
</dbReference>
<proteinExistence type="predicted"/>
<organism evidence="1 2">
    <name type="scientific">Brevibacterium aurantiacum</name>
    <dbReference type="NCBI Taxonomy" id="273384"/>
    <lineage>
        <taxon>Bacteria</taxon>
        <taxon>Bacillati</taxon>
        <taxon>Actinomycetota</taxon>
        <taxon>Actinomycetes</taxon>
        <taxon>Micrococcales</taxon>
        <taxon>Brevibacteriaceae</taxon>
        <taxon>Brevibacterium</taxon>
    </lineage>
</organism>
<dbReference type="EMBL" id="FXZI01000004">
    <property type="protein sequence ID" value="SMX83723.1"/>
    <property type="molecule type" value="Genomic_DNA"/>
</dbReference>
<reference evidence="1 2" key="1">
    <citation type="submission" date="2017-03" db="EMBL/GenBank/DDBJ databases">
        <authorList>
            <person name="Afonso C.L."/>
            <person name="Miller P.J."/>
            <person name="Scott M.A."/>
            <person name="Spackman E."/>
            <person name="Goraichik I."/>
            <person name="Dimitrov K.M."/>
            <person name="Suarez D.L."/>
            <person name="Swayne D.E."/>
        </authorList>
    </citation>
    <scope>NUCLEOTIDE SEQUENCE [LARGE SCALE GENOMIC DNA]</scope>
    <source>
        <strain evidence="2">8(6)</strain>
    </source>
</reference>
<gene>
    <name evidence="1" type="ORF">BAURA86_01407</name>
</gene>
<dbReference type="AlphaFoldDB" id="A0A2H1J8K7"/>
<evidence type="ECO:0008006" key="3">
    <source>
        <dbReference type="Google" id="ProtNLM"/>
    </source>
</evidence>
<dbReference type="Proteomes" id="UP000234300">
    <property type="component" value="Unassembled WGS sequence"/>
</dbReference>
<evidence type="ECO:0000313" key="2">
    <source>
        <dbReference type="Proteomes" id="UP000234300"/>
    </source>
</evidence>
<dbReference type="SUPFAM" id="SSF54593">
    <property type="entry name" value="Glyoxalase/Bleomycin resistance protein/Dihydroxybiphenyl dioxygenase"/>
    <property type="match status" value="1"/>
</dbReference>
<evidence type="ECO:0000313" key="1">
    <source>
        <dbReference type="EMBL" id="SMX83723.1"/>
    </source>
</evidence>
<accession>A0A2H1J8K7</accession>
<dbReference type="RefSeq" id="WP_101556712.1">
    <property type="nucleotide sequence ID" value="NZ_FXZI01000004.1"/>
</dbReference>
<protein>
    <recommendedName>
        <fullName evidence="3">Glyoxalase</fullName>
    </recommendedName>
</protein>
<dbReference type="InterPro" id="IPR029068">
    <property type="entry name" value="Glyas_Bleomycin-R_OHBP_Dase"/>
</dbReference>
<sequence>MIPILPSGDVDRTVGFYQGLGFALHHRQAKPYPYLAFSWRAVSIHFGRTPDGVDGAREDFACLIAVDDVTDYHSHFAAQLRHLLGRVPSSGRPRLTRLRPGASRFTLVDPDGNNLIFVRRDEPNSLEYGGSPRLTGLAKSIDNARILRDYRVDPRAAFRSLDSALRRPKADDQCEDRATALAWMIELASDAGAEARLPGLIEELRKMQLSETELDSALAGLSDQNVVRRLHDGH</sequence>